<proteinExistence type="predicted"/>
<dbReference type="EMBL" id="JAGGKX010000010">
    <property type="protein sequence ID" value="MBP1970111.1"/>
    <property type="molecule type" value="Genomic_DNA"/>
</dbReference>
<evidence type="ECO:0000313" key="2">
    <source>
        <dbReference type="Proteomes" id="UP001519345"/>
    </source>
</evidence>
<protein>
    <submittedName>
        <fullName evidence="1">CRISPR/Cas system-associated endonuclease Cas1</fullName>
    </submittedName>
</protein>
<name>A0ABS4IGN9_9BACI</name>
<accession>A0ABS4IGN9</accession>
<dbReference type="Proteomes" id="UP001519345">
    <property type="component" value="Unassembled WGS sequence"/>
</dbReference>
<comment type="caution">
    <text evidence="1">The sequence shown here is derived from an EMBL/GenBank/DDBJ whole genome shotgun (WGS) entry which is preliminary data.</text>
</comment>
<dbReference type="Pfam" id="PF17334">
    <property type="entry name" value="CsgA"/>
    <property type="match status" value="1"/>
</dbReference>
<gene>
    <name evidence="1" type="ORF">J2Z83_002227</name>
</gene>
<dbReference type="InterPro" id="IPR020255">
    <property type="entry name" value="CsgA"/>
</dbReference>
<keyword evidence="1" id="KW-0255">Endonuclease</keyword>
<dbReference type="RefSeq" id="WP_209463263.1">
    <property type="nucleotide sequence ID" value="NZ_CP110224.1"/>
</dbReference>
<evidence type="ECO:0000313" key="1">
    <source>
        <dbReference type="EMBL" id="MBP1970111.1"/>
    </source>
</evidence>
<organism evidence="1 2">
    <name type="scientific">Virgibacillus natechei</name>
    <dbReference type="NCBI Taxonomy" id="1216297"/>
    <lineage>
        <taxon>Bacteria</taxon>
        <taxon>Bacillati</taxon>
        <taxon>Bacillota</taxon>
        <taxon>Bacilli</taxon>
        <taxon>Bacillales</taxon>
        <taxon>Bacillaceae</taxon>
        <taxon>Virgibacillus</taxon>
    </lineage>
</organism>
<reference evidence="1 2" key="1">
    <citation type="submission" date="2021-03" db="EMBL/GenBank/DDBJ databases">
        <title>Genomic Encyclopedia of Type Strains, Phase IV (KMG-IV): sequencing the most valuable type-strain genomes for metagenomic binning, comparative biology and taxonomic classification.</title>
        <authorList>
            <person name="Goeker M."/>
        </authorList>
    </citation>
    <scope>NUCLEOTIDE SEQUENCE [LARGE SCALE GENOMIC DNA]</scope>
    <source>
        <strain evidence="1 2">DSM 25609</strain>
    </source>
</reference>
<keyword evidence="1" id="KW-0540">Nuclease</keyword>
<keyword evidence="2" id="KW-1185">Reference proteome</keyword>
<keyword evidence="1" id="KW-0378">Hydrolase</keyword>
<dbReference type="GO" id="GO:0004519">
    <property type="term" value="F:endonuclease activity"/>
    <property type="evidence" value="ECO:0007669"/>
    <property type="project" value="UniProtKB-KW"/>
</dbReference>
<sequence length="82" mass="9734">MDHTLSYLRESLSNYMENDMCQQIVKKMQANKYANEEELARDLDEEETSYLNQVLENELDYAKNVQDDSRVKGLNEVHELLF</sequence>